<evidence type="ECO:0000313" key="1">
    <source>
        <dbReference type="EMBL" id="GFC86235.1"/>
    </source>
</evidence>
<organism evidence="1">
    <name type="scientific">Tanacetum cinerariifolium</name>
    <name type="common">Dalmatian daisy</name>
    <name type="synonym">Chrysanthemum cinerariifolium</name>
    <dbReference type="NCBI Taxonomy" id="118510"/>
    <lineage>
        <taxon>Eukaryota</taxon>
        <taxon>Viridiplantae</taxon>
        <taxon>Streptophyta</taxon>
        <taxon>Embryophyta</taxon>
        <taxon>Tracheophyta</taxon>
        <taxon>Spermatophyta</taxon>
        <taxon>Magnoliopsida</taxon>
        <taxon>eudicotyledons</taxon>
        <taxon>Gunneridae</taxon>
        <taxon>Pentapetalae</taxon>
        <taxon>asterids</taxon>
        <taxon>campanulids</taxon>
        <taxon>Asterales</taxon>
        <taxon>Asteraceae</taxon>
        <taxon>Asteroideae</taxon>
        <taxon>Anthemideae</taxon>
        <taxon>Anthemidinae</taxon>
        <taxon>Tanacetum</taxon>
    </lineage>
</organism>
<proteinExistence type="predicted"/>
<sequence>MNFIITVGKKNGVSASNVRKLVSGNTNCLSDLPGNDSERFDQIFDLVDMMLADGITIARSKPARAASISASVMVSGGAMRSELSQNKNQSVRMPSAASAWSIMGLSTSNDSNSTAISRPQLRTSRMAGCCKPARSRAALAGTAASRFSS</sequence>
<protein>
    <submittedName>
        <fullName evidence="1">Uncharacterized protein</fullName>
    </submittedName>
</protein>
<dbReference type="EMBL" id="BKCJ011104053">
    <property type="protein sequence ID" value="GFC86235.1"/>
    <property type="molecule type" value="Genomic_DNA"/>
</dbReference>
<reference evidence="1" key="1">
    <citation type="journal article" date="2019" name="Sci. Rep.">
        <title>Draft genome of Tanacetum cinerariifolium, the natural source of mosquito coil.</title>
        <authorList>
            <person name="Yamashiro T."/>
            <person name="Shiraishi A."/>
            <person name="Satake H."/>
            <person name="Nakayama K."/>
        </authorList>
    </citation>
    <scope>NUCLEOTIDE SEQUENCE</scope>
</reference>
<dbReference type="AlphaFoldDB" id="A0A699RJM2"/>
<comment type="caution">
    <text evidence="1">The sequence shown here is derived from an EMBL/GenBank/DDBJ whole genome shotgun (WGS) entry which is preliminary data.</text>
</comment>
<accession>A0A699RJM2</accession>
<gene>
    <name evidence="1" type="ORF">Tci_858205</name>
</gene>
<name>A0A699RJM2_TANCI</name>